<evidence type="ECO:0000256" key="2">
    <source>
        <dbReference type="ARBA" id="ARBA00022448"/>
    </source>
</evidence>
<protein>
    <submittedName>
        <fullName evidence="9">ABC transporter permease</fullName>
    </submittedName>
</protein>
<evidence type="ECO:0000259" key="8">
    <source>
        <dbReference type="PROSITE" id="PS50928"/>
    </source>
</evidence>
<dbReference type="SUPFAM" id="SSF161098">
    <property type="entry name" value="MetI-like"/>
    <property type="match status" value="1"/>
</dbReference>
<keyword evidence="4 7" id="KW-0812">Transmembrane</keyword>
<comment type="subcellular location">
    <subcellularLocation>
        <location evidence="1 7">Cell membrane</location>
        <topology evidence="1 7">Multi-pass membrane protein</topology>
    </subcellularLocation>
</comment>
<keyword evidence="3" id="KW-1003">Cell membrane</keyword>
<dbReference type="Pfam" id="PF00528">
    <property type="entry name" value="BPD_transp_1"/>
    <property type="match status" value="1"/>
</dbReference>
<keyword evidence="10" id="KW-1185">Reference proteome</keyword>
<dbReference type="GO" id="GO:0005886">
    <property type="term" value="C:plasma membrane"/>
    <property type="evidence" value="ECO:0007669"/>
    <property type="project" value="UniProtKB-SubCell"/>
</dbReference>
<dbReference type="InterPro" id="IPR035906">
    <property type="entry name" value="MetI-like_sf"/>
</dbReference>
<comment type="caution">
    <text evidence="9">The sequence shown here is derived from an EMBL/GenBank/DDBJ whole genome shotgun (WGS) entry which is preliminary data.</text>
</comment>
<accession>A0A6N7W6X2</accession>
<gene>
    <name evidence="9" type="ORF">FYJ24_03845</name>
</gene>
<feature type="transmembrane region" description="Helical" evidence="7">
    <location>
        <begin position="99"/>
        <end position="119"/>
    </location>
</feature>
<dbReference type="AlphaFoldDB" id="A0A6N7W6X2"/>
<evidence type="ECO:0000313" key="9">
    <source>
        <dbReference type="EMBL" id="MSS83908.1"/>
    </source>
</evidence>
<dbReference type="Gene3D" id="1.10.3720.10">
    <property type="entry name" value="MetI-like"/>
    <property type="match status" value="1"/>
</dbReference>
<dbReference type="RefSeq" id="WP_154543791.1">
    <property type="nucleotide sequence ID" value="NZ_VULO01000004.1"/>
</dbReference>
<dbReference type="InterPro" id="IPR000515">
    <property type="entry name" value="MetI-like"/>
</dbReference>
<evidence type="ECO:0000256" key="7">
    <source>
        <dbReference type="RuleBase" id="RU363032"/>
    </source>
</evidence>
<feature type="domain" description="ABC transmembrane type-1" evidence="8">
    <location>
        <begin position="61"/>
        <end position="242"/>
    </location>
</feature>
<proteinExistence type="inferred from homology"/>
<evidence type="ECO:0000256" key="3">
    <source>
        <dbReference type="ARBA" id="ARBA00022475"/>
    </source>
</evidence>
<keyword evidence="5 7" id="KW-1133">Transmembrane helix</keyword>
<evidence type="ECO:0000256" key="6">
    <source>
        <dbReference type="ARBA" id="ARBA00023136"/>
    </source>
</evidence>
<feature type="transmembrane region" description="Helical" evidence="7">
    <location>
        <begin position="63"/>
        <end position="87"/>
    </location>
</feature>
<evidence type="ECO:0000313" key="10">
    <source>
        <dbReference type="Proteomes" id="UP000470875"/>
    </source>
</evidence>
<keyword evidence="6 7" id="KW-0472">Membrane</keyword>
<organism evidence="9 10">
    <name type="scientific">Scrofimicrobium canadense</name>
    <dbReference type="NCBI Taxonomy" id="2652290"/>
    <lineage>
        <taxon>Bacteria</taxon>
        <taxon>Bacillati</taxon>
        <taxon>Actinomycetota</taxon>
        <taxon>Actinomycetes</taxon>
        <taxon>Actinomycetales</taxon>
        <taxon>Actinomycetaceae</taxon>
        <taxon>Scrofimicrobium</taxon>
    </lineage>
</organism>
<reference evidence="9 10" key="1">
    <citation type="submission" date="2019-08" db="EMBL/GenBank/DDBJ databases">
        <title>In-depth cultivation of the pig gut microbiome towards novel bacterial diversity and tailored functional studies.</title>
        <authorList>
            <person name="Wylensek D."/>
            <person name="Hitch T.C.A."/>
            <person name="Clavel T."/>
        </authorList>
    </citation>
    <scope>NUCLEOTIDE SEQUENCE [LARGE SCALE GENOMIC DNA]</scope>
    <source>
        <strain evidence="9 10">WB03_NA08</strain>
    </source>
</reference>
<dbReference type="PROSITE" id="PS50928">
    <property type="entry name" value="ABC_TM1"/>
    <property type="match status" value="1"/>
</dbReference>
<dbReference type="CDD" id="cd06261">
    <property type="entry name" value="TM_PBP2"/>
    <property type="match status" value="1"/>
</dbReference>
<dbReference type="PANTHER" id="PTHR30151:SF20">
    <property type="entry name" value="ABC TRANSPORTER PERMEASE PROTEIN HI_0355-RELATED"/>
    <property type="match status" value="1"/>
</dbReference>
<keyword evidence="2 7" id="KW-0813">Transport</keyword>
<dbReference type="Proteomes" id="UP000470875">
    <property type="component" value="Unassembled WGS sequence"/>
</dbReference>
<evidence type="ECO:0000256" key="4">
    <source>
        <dbReference type="ARBA" id="ARBA00022692"/>
    </source>
</evidence>
<name>A0A6N7W6X2_9ACTO</name>
<feature type="transmembrane region" description="Helical" evidence="7">
    <location>
        <begin position="187"/>
        <end position="211"/>
    </location>
</feature>
<dbReference type="EMBL" id="VULO01000004">
    <property type="protein sequence ID" value="MSS83908.1"/>
    <property type="molecule type" value="Genomic_DNA"/>
</dbReference>
<evidence type="ECO:0000256" key="5">
    <source>
        <dbReference type="ARBA" id="ARBA00022989"/>
    </source>
</evidence>
<dbReference type="PANTHER" id="PTHR30151">
    <property type="entry name" value="ALKANE SULFONATE ABC TRANSPORTER-RELATED, MEMBRANE SUBUNIT"/>
    <property type="match status" value="1"/>
</dbReference>
<feature type="transmembrane region" description="Helical" evidence="7">
    <location>
        <begin position="223"/>
        <end position="244"/>
    </location>
</feature>
<sequence>MAHSSRFVAISAPLLLLAVLIGVWALAAGVGGTSSLFFPSPSNFVSRAVALAGESWFWNRVGITLAEAVTGSIAGALVAVPVSWLIYRSSIINAALQPFLGATQAIPAIALAPLLVLWVGRGFGAIVLLCALMVFFPILVSTTVGLRHLDQDILDAASLDGASGWRMIWSIELPLVMPSMLAGVRNGFTLSITGAVIGEMVMGGTGLGSLLSQQQHNLDTAGMFVTVAVLCLLAMSLYSVVYAFERSGKRAVQQRRHTWIRSSR</sequence>
<comment type="similarity">
    <text evidence="7">Belongs to the binding-protein-dependent transport system permease family.</text>
</comment>
<evidence type="ECO:0000256" key="1">
    <source>
        <dbReference type="ARBA" id="ARBA00004651"/>
    </source>
</evidence>
<dbReference type="GO" id="GO:0055085">
    <property type="term" value="P:transmembrane transport"/>
    <property type="evidence" value="ECO:0007669"/>
    <property type="project" value="InterPro"/>
</dbReference>
<feature type="transmembrane region" description="Helical" evidence="7">
    <location>
        <begin position="125"/>
        <end position="146"/>
    </location>
</feature>